<reference evidence="2 3" key="1">
    <citation type="journal article" date="2021" name="ISME Commun">
        <title>Automated analysis of genomic sequences facilitates high-throughput and comprehensive description of bacteria.</title>
        <authorList>
            <person name="Hitch T.C.A."/>
        </authorList>
    </citation>
    <scope>NUCLEOTIDE SEQUENCE [LARGE SCALE GENOMIC DNA]</scope>
    <source>
        <strain evidence="2 3">Sanger_23</strain>
    </source>
</reference>
<dbReference type="InterPro" id="IPR003709">
    <property type="entry name" value="VanY-like_core_dom"/>
</dbReference>
<protein>
    <submittedName>
        <fullName evidence="2">M15 family metallopeptidase</fullName>
    </submittedName>
</protein>
<feature type="domain" description="D-alanyl-D-alanine carboxypeptidase-like core" evidence="1">
    <location>
        <begin position="42"/>
        <end position="159"/>
    </location>
</feature>
<proteinExistence type="predicted"/>
<accession>A0ABT2TTG7</accession>
<evidence type="ECO:0000313" key="3">
    <source>
        <dbReference type="Proteomes" id="UP001652409"/>
    </source>
</evidence>
<dbReference type="Proteomes" id="UP001652409">
    <property type="component" value="Unassembled WGS sequence"/>
</dbReference>
<dbReference type="Gene3D" id="3.30.1380.10">
    <property type="match status" value="1"/>
</dbReference>
<keyword evidence="3" id="KW-1185">Reference proteome</keyword>
<dbReference type="InterPro" id="IPR009045">
    <property type="entry name" value="Zn_M74/Hedgehog-like"/>
</dbReference>
<sequence>MRYDSYTRLINGKHPLPEGYVPKQLTDIGLPFQASSQDSRRLLEIRTAQAALRLFQSAQRDGLNLYGISGYRSYQCQKQLYGQNPYVAAPGTSEHQSGLALDVSCAEAGFALTEEFAFTSEGSWLSRNASLFGFIIRYPKGKENITGFPWEPWHIRYVTRALSNYLALTGQTLEEYYALRPF</sequence>
<name>A0ABT2TTG7_9FIRM</name>
<comment type="caution">
    <text evidence="2">The sequence shown here is derived from an EMBL/GenBank/DDBJ whole genome shotgun (WGS) entry which is preliminary data.</text>
</comment>
<gene>
    <name evidence="2" type="ORF">OCV61_08910</name>
</gene>
<dbReference type="InterPro" id="IPR058193">
    <property type="entry name" value="VanY/YodJ_core_dom"/>
</dbReference>
<dbReference type="Pfam" id="PF02557">
    <property type="entry name" value="VanY"/>
    <property type="match status" value="1"/>
</dbReference>
<dbReference type="InterPro" id="IPR052179">
    <property type="entry name" value="DD-CPase-like"/>
</dbReference>
<dbReference type="EMBL" id="JAOQJL010000015">
    <property type="protein sequence ID" value="MCU6765531.1"/>
    <property type="molecule type" value="Genomic_DNA"/>
</dbReference>
<dbReference type="PANTHER" id="PTHR34385">
    <property type="entry name" value="D-ALANYL-D-ALANINE CARBOXYPEPTIDASE"/>
    <property type="match status" value="1"/>
</dbReference>
<dbReference type="CDD" id="cd14852">
    <property type="entry name" value="LD-carboxypeptidase"/>
    <property type="match status" value="1"/>
</dbReference>
<evidence type="ECO:0000313" key="2">
    <source>
        <dbReference type="EMBL" id="MCU6765531.1"/>
    </source>
</evidence>
<dbReference type="RefSeq" id="WP_158421496.1">
    <property type="nucleotide sequence ID" value="NZ_JAOQJL010000015.1"/>
</dbReference>
<evidence type="ECO:0000259" key="1">
    <source>
        <dbReference type="Pfam" id="PF02557"/>
    </source>
</evidence>
<dbReference type="PANTHER" id="PTHR34385:SF1">
    <property type="entry name" value="PEPTIDOGLYCAN L-ALANYL-D-GLUTAMATE ENDOPEPTIDASE CWLK"/>
    <property type="match status" value="1"/>
</dbReference>
<organism evidence="2 3">
    <name type="scientific">Blautia ammoniilytica</name>
    <dbReference type="NCBI Taxonomy" id="2981782"/>
    <lineage>
        <taxon>Bacteria</taxon>
        <taxon>Bacillati</taxon>
        <taxon>Bacillota</taxon>
        <taxon>Clostridia</taxon>
        <taxon>Lachnospirales</taxon>
        <taxon>Lachnospiraceae</taxon>
        <taxon>Blautia</taxon>
    </lineage>
</organism>
<dbReference type="SUPFAM" id="SSF55166">
    <property type="entry name" value="Hedgehog/DD-peptidase"/>
    <property type="match status" value="1"/>
</dbReference>